<dbReference type="InterPro" id="IPR035901">
    <property type="entry name" value="GIY-YIG_endonuc_sf"/>
</dbReference>
<keyword evidence="2" id="KW-0540">Nuclease</keyword>
<organism evidence="2">
    <name type="scientific">Sclerotinia borealis</name>
    <dbReference type="NCBI Taxonomy" id="77105"/>
    <lineage>
        <taxon>Eukaryota</taxon>
        <taxon>Fungi</taxon>
        <taxon>Dikarya</taxon>
        <taxon>Ascomycota</taxon>
        <taxon>Pezizomycotina</taxon>
        <taxon>Leotiomycetes</taxon>
        <taxon>Helotiales</taxon>
        <taxon>Sclerotiniaceae</taxon>
        <taxon>Sclerotinia</taxon>
    </lineage>
</organism>
<dbReference type="EMBL" id="KJ434027">
    <property type="protein sequence ID" value="AHX82986.1"/>
    <property type="molecule type" value="Genomic_DNA"/>
</dbReference>
<dbReference type="AlphaFoldDB" id="A0A088CAV3"/>
<dbReference type="RefSeq" id="YP_009072321.1">
    <property type="nucleotide sequence ID" value="NC_025200.1"/>
</dbReference>
<dbReference type="InterPro" id="IPR006350">
    <property type="entry name" value="Intron_endoG1"/>
</dbReference>
<keyword evidence="1" id="KW-1133">Transmembrane helix</keyword>
<dbReference type="Gene3D" id="3.40.1440.10">
    <property type="entry name" value="GIY-YIG endonuclease"/>
    <property type="match status" value="1"/>
</dbReference>
<reference evidence="2" key="1">
    <citation type="journal article" date="2014" name="PLoS ONE">
        <title>The 203 kbp Mitochondrial Genome of the Phytopathogenic Fungus Sclerotinia borealis Reveals Multiple Invasions of Introns and Genomic Duplications.</title>
        <authorList>
            <person name="Mardanov A.V."/>
            <person name="Beletsky A.V."/>
            <person name="Kadnikov V.V."/>
            <person name="Ignatov A.N."/>
            <person name="Ravin N.V."/>
        </authorList>
    </citation>
    <scope>NUCLEOTIDE SEQUENCE</scope>
    <source>
        <strain evidence="2">F-4128</strain>
    </source>
</reference>
<gene>
    <name evidence="2" type="ORF">SBORM_0012</name>
</gene>
<keyword evidence="1" id="KW-0812">Transmembrane</keyword>
<dbReference type="GeneID" id="20497952"/>
<protein>
    <submittedName>
        <fullName evidence="2">Truncated GIY-YIG endonuclease</fullName>
    </submittedName>
</protein>
<keyword evidence="2" id="KW-0255">Endonuclease</keyword>
<evidence type="ECO:0000256" key="1">
    <source>
        <dbReference type="SAM" id="Phobius"/>
    </source>
</evidence>
<feature type="transmembrane region" description="Helical" evidence="1">
    <location>
        <begin position="101"/>
        <end position="123"/>
    </location>
</feature>
<geneLocation type="mitochondrion" evidence="2"/>
<sequence>MTYRSLIKNGYSNFKLENLEYCEIDIVIEREQYYLDRFKPEYNILKVAGSLRGFKHSETTKEAMSLSKKDRVISEETRLKIATTLSKGEYIAVKVLETDSFLSFISGEASLFFVFLFIKIIYYNKWKYIIIIKKQKKGEKLPNLLTYILVI</sequence>
<accession>A0A088CAV3</accession>
<dbReference type="NCBIfam" id="TIGR01453">
    <property type="entry name" value="grpIintron_endo"/>
    <property type="match status" value="1"/>
</dbReference>
<keyword evidence="2" id="KW-0496">Mitochondrion</keyword>
<name>A0A088CAV3_9HELO</name>
<keyword evidence="2" id="KW-0378">Hydrolase</keyword>
<keyword evidence="1" id="KW-0472">Membrane</keyword>
<dbReference type="GO" id="GO:0004519">
    <property type="term" value="F:endonuclease activity"/>
    <property type="evidence" value="ECO:0007669"/>
    <property type="project" value="UniProtKB-KW"/>
</dbReference>
<proteinExistence type="predicted"/>
<evidence type="ECO:0000313" key="2">
    <source>
        <dbReference type="EMBL" id="AHX82986.1"/>
    </source>
</evidence>